<keyword evidence="1 2" id="KW-0489">Methyltransferase</keyword>
<evidence type="ECO:0000313" key="2">
    <source>
        <dbReference type="EMBL" id="MBU3806500.1"/>
    </source>
</evidence>
<feature type="binding site" evidence="1">
    <location>
        <begin position="80"/>
        <end position="82"/>
    </location>
    <ligand>
        <name>FAD</name>
        <dbReference type="ChEBI" id="CHEBI:57692"/>
        <note>ligand shared between neighboring subunits</note>
    </ligand>
</feature>
<comment type="catalytic activity">
    <reaction evidence="1">
        <text>dUMP + (6R)-5,10-methylene-5,6,7,8-tetrahydrofolate + NADPH + H(+) = dTMP + (6S)-5,6,7,8-tetrahydrofolate + NADP(+)</text>
        <dbReference type="Rhea" id="RHEA:29043"/>
        <dbReference type="ChEBI" id="CHEBI:15378"/>
        <dbReference type="ChEBI" id="CHEBI:15636"/>
        <dbReference type="ChEBI" id="CHEBI:57453"/>
        <dbReference type="ChEBI" id="CHEBI:57783"/>
        <dbReference type="ChEBI" id="CHEBI:58349"/>
        <dbReference type="ChEBI" id="CHEBI:63528"/>
        <dbReference type="ChEBI" id="CHEBI:246422"/>
        <dbReference type="EC" id="2.1.1.148"/>
    </reaction>
</comment>
<dbReference type="InterPro" id="IPR036098">
    <property type="entry name" value="Thymidylate_synthase_ThyX_sf"/>
</dbReference>
<name>A0A948WRV7_9FIRM</name>
<comment type="similarity">
    <text evidence="1">Belongs to the thymidylate synthase ThyX family.</text>
</comment>
<dbReference type="AlphaFoldDB" id="A0A948WRV7"/>
<keyword evidence="1" id="KW-0274">FAD</keyword>
<dbReference type="Gene3D" id="3.30.1360.170">
    <property type="match status" value="1"/>
</dbReference>
<dbReference type="GO" id="GO:0050797">
    <property type="term" value="F:thymidylate synthase (FAD) activity"/>
    <property type="evidence" value="ECO:0007669"/>
    <property type="project" value="UniProtKB-UniRule"/>
</dbReference>
<dbReference type="EC" id="2.1.1.148" evidence="1"/>
<dbReference type="CDD" id="cd20175">
    <property type="entry name" value="ThyX"/>
    <property type="match status" value="1"/>
</dbReference>
<dbReference type="GO" id="GO:0050660">
    <property type="term" value="F:flavin adenine dinucleotide binding"/>
    <property type="evidence" value="ECO:0007669"/>
    <property type="project" value="UniProtKB-UniRule"/>
</dbReference>
<gene>
    <name evidence="1 2" type="primary">thyX</name>
    <name evidence="2" type="ORF">H9882_06380</name>
</gene>
<organism evidence="2 3">
    <name type="scientific">Candidatus Allofournierella pullistercoris</name>
    <dbReference type="NCBI Taxonomy" id="2838597"/>
    <lineage>
        <taxon>Bacteria</taxon>
        <taxon>Bacillati</taxon>
        <taxon>Bacillota</taxon>
        <taxon>Clostridia</taxon>
        <taxon>Eubacteriales</taxon>
        <taxon>Oscillospiraceae</taxon>
        <taxon>Allofournierella</taxon>
    </lineage>
</organism>
<feature type="binding site" evidence="1">
    <location>
        <position position="188"/>
    </location>
    <ligand>
        <name>FAD</name>
        <dbReference type="ChEBI" id="CHEBI:57692"/>
        <note>ligand shared between neighboring subunits</note>
    </ligand>
</feature>
<dbReference type="GO" id="GO:0006231">
    <property type="term" value="P:dTMP biosynthetic process"/>
    <property type="evidence" value="ECO:0007669"/>
    <property type="project" value="UniProtKB-UniRule"/>
</dbReference>
<dbReference type="NCBIfam" id="TIGR02170">
    <property type="entry name" value="thyX"/>
    <property type="match status" value="1"/>
</dbReference>
<accession>A0A948WRV7</accession>
<dbReference type="GO" id="GO:0006235">
    <property type="term" value="P:dTTP biosynthetic process"/>
    <property type="evidence" value="ECO:0007669"/>
    <property type="project" value="UniProtKB-UniRule"/>
</dbReference>
<feature type="active site" description="Involved in ionization of N3 of dUMP, leading to its activation" evidence="1">
    <location>
        <position position="193"/>
    </location>
</feature>
<proteinExistence type="inferred from homology"/>
<feature type="binding site" evidence="1">
    <location>
        <position position="56"/>
    </location>
    <ligand>
        <name>FAD</name>
        <dbReference type="ChEBI" id="CHEBI:57692"/>
        <note>ligand shared between neighboring subunits</note>
    </ligand>
</feature>
<sequence length="267" mass="29838">MLKVTLIAHTPNPEQVVAAAAKLCYSSVGVEDLLSGLTPEKSREFVHKLAKMGHESPTEHVSFTFGIEGVSRSLLAQITRHRLASYSVQSQRYVRLDEFEYVTPPEIAENPEASQEFQKAMEEQTKAYQRIAQLLKDGHIRQMVEQGMDPEKAAKKAEKLAIEDARFVLPNACDTKMVVTMNARSLQNFFRHRCCERAQWEIRQLADEMLKLVYPVAPALFAMAGPGCVKGGCTEGPMTCGKAVEIRGKYQSLKQEAEQHAGQTDCH</sequence>
<feature type="binding site" evidence="1">
    <location>
        <position position="193"/>
    </location>
    <ligand>
        <name>dUMP</name>
        <dbReference type="ChEBI" id="CHEBI:246422"/>
        <note>ligand shared between dimeric partners</note>
    </ligand>
</feature>
<keyword evidence="1" id="KW-0285">Flavoprotein</keyword>
<reference evidence="2" key="1">
    <citation type="journal article" date="2021" name="PeerJ">
        <title>Extensive microbial diversity within the chicken gut microbiome revealed by metagenomics and culture.</title>
        <authorList>
            <person name="Gilroy R."/>
            <person name="Ravi A."/>
            <person name="Getino M."/>
            <person name="Pursley I."/>
            <person name="Horton D.L."/>
            <person name="Alikhan N.F."/>
            <person name="Baker D."/>
            <person name="Gharbi K."/>
            <person name="Hall N."/>
            <person name="Watson M."/>
            <person name="Adriaenssens E.M."/>
            <person name="Foster-Nyarko E."/>
            <person name="Jarju S."/>
            <person name="Secka A."/>
            <person name="Antonio M."/>
            <person name="Oren A."/>
            <person name="Chaudhuri R.R."/>
            <person name="La Ragione R."/>
            <person name="Hildebrand F."/>
            <person name="Pallen M.J."/>
        </authorList>
    </citation>
    <scope>NUCLEOTIDE SEQUENCE</scope>
    <source>
        <strain evidence="2">B5_2728</strain>
    </source>
</reference>
<dbReference type="InterPro" id="IPR003669">
    <property type="entry name" value="Thymidylate_synthase_ThyX"/>
</dbReference>
<comment type="pathway">
    <text evidence="1">Pyrimidine metabolism; dTTP biosynthesis.</text>
</comment>
<feature type="binding site" description="in other chain" evidence="1">
    <location>
        <position position="166"/>
    </location>
    <ligand>
        <name>dUMP</name>
        <dbReference type="ChEBI" id="CHEBI:246422"/>
        <note>ligand shared between dimeric partners</note>
    </ligand>
</feature>
<protein>
    <recommendedName>
        <fullName evidence="1">Flavin-dependent thymidylate synthase</fullName>
        <shortName evidence="1">FDTS</shortName>
        <ecNumber evidence="1">2.1.1.148</ecNumber>
    </recommendedName>
    <alternativeName>
        <fullName evidence="1">FAD-dependent thymidylate synthase</fullName>
    </alternativeName>
    <alternativeName>
        <fullName evidence="1">Thymidylate synthase ThyX</fullName>
        <shortName evidence="1">TS</shortName>
        <shortName evidence="1">TSase</shortName>
    </alternativeName>
</protein>
<dbReference type="Proteomes" id="UP000713596">
    <property type="component" value="Unassembled WGS sequence"/>
</dbReference>
<evidence type="ECO:0000256" key="1">
    <source>
        <dbReference type="HAMAP-Rule" id="MF_01408"/>
    </source>
</evidence>
<feature type="binding site" description="in other chain" evidence="1">
    <location>
        <begin position="90"/>
        <end position="92"/>
    </location>
    <ligand>
        <name>dUMP</name>
        <dbReference type="ChEBI" id="CHEBI:246422"/>
        <note>ligand shared between dimeric partners</note>
    </ligand>
</feature>
<comment type="caution">
    <text evidence="1">Lacks conserved residue(s) required for the propagation of feature annotation.</text>
</comment>
<dbReference type="GO" id="GO:0070402">
    <property type="term" value="F:NADPH binding"/>
    <property type="evidence" value="ECO:0007669"/>
    <property type="project" value="TreeGrafter"/>
</dbReference>
<dbReference type="Pfam" id="PF02511">
    <property type="entry name" value="Thy1"/>
    <property type="match status" value="1"/>
</dbReference>
<dbReference type="PANTHER" id="PTHR34934">
    <property type="entry name" value="FLAVIN-DEPENDENT THYMIDYLATE SYNTHASE"/>
    <property type="match status" value="1"/>
</dbReference>
<reference evidence="2" key="2">
    <citation type="submission" date="2021-04" db="EMBL/GenBank/DDBJ databases">
        <authorList>
            <person name="Gilroy R."/>
        </authorList>
    </citation>
    <scope>NUCLEOTIDE SEQUENCE</scope>
    <source>
        <strain evidence="2">B5_2728</strain>
    </source>
</reference>
<keyword evidence="1" id="KW-0521">NADP</keyword>
<dbReference type="SUPFAM" id="SSF69796">
    <property type="entry name" value="Thymidylate synthase-complementing protein Thy1"/>
    <property type="match status" value="1"/>
</dbReference>
<dbReference type="GO" id="GO:0032259">
    <property type="term" value="P:methylation"/>
    <property type="evidence" value="ECO:0007669"/>
    <property type="project" value="UniProtKB-KW"/>
</dbReference>
<keyword evidence="1" id="KW-0545">Nucleotide biosynthesis</keyword>
<comment type="cofactor">
    <cofactor evidence="1">
        <name>FAD</name>
        <dbReference type="ChEBI" id="CHEBI:57692"/>
    </cofactor>
    <text evidence="1">Binds 4 FAD per tetramer. Each FAD binding site is formed by three monomers.</text>
</comment>
<dbReference type="EMBL" id="JAHLFP010000055">
    <property type="protein sequence ID" value="MBU3806500.1"/>
    <property type="molecule type" value="Genomic_DNA"/>
</dbReference>
<dbReference type="GO" id="GO:0004799">
    <property type="term" value="F:thymidylate synthase activity"/>
    <property type="evidence" value="ECO:0007669"/>
    <property type="project" value="TreeGrafter"/>
</dbReference>
<comment type="subunit">
    <text evidence="1">Homotetramer.</text>
</comment>
<keyword evidence="1 2" id="KW-0808">Transferase</keyword>
<comment type="caution">
    <text evidence="2">The sequence shown here is derived from an EMBL/GenBank/DDBJ whole genome shotgun (WGS) entry which is preliminary data.</text>
</comment>
<dbReference type="HAMAP" id="MF_01408">
    <property type="entry name" value="ThyX"/>
    <property type="match status" value="1"/>
</dbReference>
<evidence type="ECO:0000313" key="3">
    <source>
        <dbReference type="Proteomes" id="UP000713596"/>
    </source>
</evidence>
<comment type="function">
    <text evidence="1">Catalyzes the reductive methylation of 2'-deoxyuridine-5'-monophosphate (dUMP) to 2'-deoxythymidine-5'-monophosphate (dTMP) while utilizing 5,10-methylenetetrahydrofolate (mTHF) as the methyl donor, and NADPH and FADH(2) as the reductant.</text>
</comment>
<feature type="binding site" evidence="1">
    <location>
        <begin position="182"/>
        <end position="184"/>
    </location>
    <ligand>
        <name>FAD</name>
        <dbReference type="ChEBI" id="CHEBI:57692"/>
        <note>ligand shared between neighboring subunits</note>
    </ligand>
</feature>
<dbReference type="PANTHER" id="PTHR34934:SF1">
    <property type="entry name" value="FLAVIN-DEPENDENT THYMIDYLATE SYNTHASE"/>
    <property type="match status" value="1"/>
</dbReference>
<dbReference type="PROSITE" id="PS51331">
    <property type="entry name" value="THYX"/>
    <property type="match status" value="1"/>
</dbReference>
<feature type="binding site" evidence="1">
    <location>
        <begin position="77"/>
        <end position="80"/>
    </location>
    <ligand>
        <name>dUMP</name>
        <dbReference type="ChEBI" id="CHEBI:246422"/>
        <note>ligand shared between dimeric partners</note>
    </ligand>
</feature>